<dbReference type="InterPro" id="IPR032807">
    <property type="entry name" value="GNVR"/>
</dbReference>
<evidence type="ECO:0000256" key="5">
    <source>
        <dbReference type="ARBA" id="ARBA00022475"/>
    </source>
</evidence>
<comment type="subcellular location">
    <subcellularLocation>
        <location evidence="1">Cell inner membrane</location>
        <topology evidence="1">Multi-pass membrane protein</topology>
    </subcellularLocation>
</comment>
<dbReference type="GO" id="GO:0004715">
    <property type="term" value="F:non-membrane spanning protein tyrosine kinase activity"/>
    <property type="evidence" value="ECO:0007669"/>
    <property type="project" value="UniProtKB-EC"/>
</dbReference>
<dbReference type="InterPro" id="IPR050445">
    <property type="entry name" value="Bact_polysacc_biosynth/exp"/>
</dbReference>
<dbReference type="AlphaFoldDB" id="A0A368NFY7"/>
<evidence type="ECO:0000256" key="12">
    <source>
        <dbReference type="ARBA" id="ARBA00022989"/>
    </source>
</evidence>
<feature type="transmembrane region" description="Helical" evidence="17">
    <location>
        <begin position="30"/>
        <end position="50"/>
    </location>
</feature>
<evidence type="ECO:0000256" key="6">
    <source>
        <dbReference type="ARBA" id="ARBA00022519"/>
    </source>
</evidence>
<keyword evidence="11" id="KW-0067">ATP-binding</keyword>
<sequence>MQLSTADTKFQNEELIDLRAYFRIVNLYKWRIFTFATMVTLIVAVVTFALTPKYRATATMLLEAEHVKAVSIEEVYGLDSSRKEYLQTQYEILRSRRLAENVIERLSLLQHAEFQRKPLNSIQLYIQSLKDMLPVERDVVEISDEERLEREKRRVVSIFLQRLSISAVPKTQLVRISFEAESPSLAAKVANALGDEYIASHLEDKVIATTKASQWIRERLEGLRIRLRESEAELQNFREQEGLVDIEGVVALASRELNEITSQLTKARQTRSQMEALMRVLDSRDKENLSELESLPEISEHRWIQEAKRAEGIAEQRVAELSKRYGPKHNKMKAAQAQLVEARANLNRQVGKLIKGIEQEVSTSRDNEVALVSELAKAKARYQVLTRTEANYRELSREVDSNRRLHETFLNRLKETGAVGDFNTAHARFTDRAVKPGSPAKPNRKMIIAAAFIASLGLAVLMAFLIHGLSDMISSPEDVESYLSQRIVGVIPRVKVKKKGNVRTHAFFDGDMQSFSEAWRTLRTGLVLSHLDSPSKVIAVTSTLPNEGKTTTAINTAFALGQVERVLLLDADIRKPSICRRFGIPNYQPGVTNLLTGTHSLDQCIYHDETSGVDILVAGSPMPNPLELLAKPEFEELINKLRGLYDRVVIDTPPSRVVSDALVVAKQADSTLYVVRAAQVRRSIILESIGRLQRLEVRVDGIVLNAIHKRDSKEIYDYNYGDVYGSNAYQQPESSTKNITGT</sequence>
<dbReference type="PANTHER" id="PTHR32309:SF13">
    <property type="entry name" value="FERRIC ENTEROBACTIN TRANSPORT PROTEIN FEPE"/>
    <property type="match status" value="1"/>
</dbReference>
<dbReference type="OrthoDB" id="9775724at2"/>
<dbReference type="PANTHER" id="PTHR32309">
    <property type="entry name" value="TYROSINE-PROTEIN KINASE"/>
    <property type="match status" value="1"/>
</dbReference>
<dbReference type="InterPro" id="IPR025669">
    <property type="entry name" value="AAA_dom"/>
</dbReference>
<dbReference type="NCBIfam" id="TIGR01007">
    <property type="entry name" value="eps_fam"/>
    <property type="match status" value="1"/>
</dbReference>
<reference evidence="21 22" key="1">
    <citation type="submission" date="2018-07" db="EMBL/GenBank/DDBJ databases">
        <title>Corallincola holothuriorum sp. nov., a new facultative anaerobe isolated from sea cucumber Apostichopus japonicus.</title>
        <authorList>
            <person name="Xia H."/>
        </authorList>
    </citation>
    <scope>NUCLEOTIDE SEQUENCE [LARGE SCALE GENOMIC DNA]</scope>
    <source>
        <strain evidence="21 22">C4</strain>
    </source>
</reference>
<feature type="domain" description="Polysaccharide chain length determinant N-terminal" evidence="18">
    <location>
        <begin position="15"/>
        <end position="105"/>
    </location>
</feature>
<protein>
    <recommendedName>
        <fullName evidence="4">non-specific protein-tyrosine kinase</fullName>
        <ecNumber evidence="4">2.7.10.2</ecNumber>
    </recommendedName>
</protein>
<evidence type="ECO:0000256" key="9">
    <source>
        <dbReference type="ARBA" id="ARBA00022741"/>
    </source>
</evidence>
<keyword evidence="22" id="KW-1185">Reference proteome</keyword>
<feature type="domain" description="Tyrosine-protein kinase G-rich" evidence="20">
    <location>
        <begin position="393"/>
        <end position="465"/>
    </location>
</feature>
<evidence type="ECO:0000259" key="20">
    <source>
        <dbReference type="Pfam" id="PF13807"/>
    </source>
</evidence>
<keyword evidence="14" id="KW-0829">Tyrosine-protein kinase</keyword>
<feature type="coiled-coil region" evidence="16">
    <location>
        <begin position="220"/>
        <end position="277"/>
    </location>
</feature>
<dbReference type="SUPFAM" id="SSF52540">
    <property type="entry name" value="P-loop containing nucleoside triphosphate hydrolases"/>
    <property type="match status" value="1"/>
</dbReference>
<evidence type="ECO:0000256" key="1">
    <source>
        <dbReference type="ARBA" id="ARBA00004429"/>
    </source>
</evidence>
<evidence type="ECO:0000256" key="16">
    <source>
        <dbReference type="SAM" id="Coils"/>
    </source>
</evidence>
<evidence type="ECO:0000256" key="13">
    <source>
        <dbReference type="ARBA" id="ARBA00023136"/>
    </source>
</evidence>
<comment type="similarity">
    <text evidence="3">Belongs to the etk/wzc family.</text>
</comment>
<dbReference type="GO" id="GO:0005524">
    <property type="term" value="F:ATP binding"/>
    <property type="evidence" value="ECO:0007669"/>
    <property type="project" value="UniProtKB-KW"/>
</dbReference>
<feature type="coiled-coil region" evidence="16">
    <location>
        <begin position="304"/>
        <end position="352"/>
    </location>
</feature>
<dbReference type="Pfam" id="PF02706">
    <property type="entry name" value="Wzz"/>
    <property type="match status" value="1"/>
</dbReference>
<keyword evidence="6" id="KW-0997">Cell inner membrane</keyword>
<keyword evidence="5" id="KW-1003">Cell membrane</keyword>
<dbReference type="Proteomes" id="UP000252558">
    <property type="component" value="Unassembled WGS sequence"/>
</dbReference>
<gene>
    <name evidence="21" type="ORF">DU002_11155</name>
</gene>
<name>A0A368NFY7_9GAMM</name>
<dbReference type="Pfam" id="PF13807">
    <property type="entry name" value="GNVR"/>
    <property type="match status" value="1"/>
</dbReference>
<dbReference type="InterPro" id="IPR003856">
    <property type="entry name" value="LPS_length_determ_N"/>
</dbReference>
<keyword evidence="8 17" id="KW-0812">Transmembrane</keyword>
<comment type="caution">
    <text evidence="21">The sequence shown here is derived from an EMBL/GenBank/DDBJ whole genome shotgun (WGS) entry which is preliminary data.</text>
</comment>
<proteinExistence type="inferred from homology"/>
<evidence type="ECO:0000256" key="8">
    <source>
        <dbReference type="ARBA" id="ARBA00022692"/>
    </source>
</evidence>
<evidence type="ECO:0000259" key="19">
    <source>
        <dbReference type="Pfam" id="PF13614"/>
    </source>
</evidence>
<organism evidence="21 22">
    <name type="scientific">Corallincola holothuriorum</name>
    <dbReference type="NCBI Taxonomy" id="2282215"/>
    <lineage>
        <taxon>Bacteria</taxon>
        <taxon>Pseudomonadati</taxon>
        <taxon>Pseudomonadota</taxon>
        <taxon>Gammaproteobacteria</taxon>
        <taxon>Alteromonadales</taxon>
        <taxon>Psychromonadaceae</taxon>
        <taxon>Corallincola</taxon>
    </lineage>
</organism>
<dbReference type="Pfam" id="PF13614">
    <property type="entry name" value="AAA_31"/>
    <property type="match status" value="1"/>
</dbReference>
<accession>A0A368NFY7</accession>
<keyword evidence="13 17" id="KW-0472">Membrane</keyword>
<dbReference type="GO" id="GO:0005886">
    <property type="term" value="C:plasma membrane"/>
    <property type="evidence" value="ECO:0007669"/>
    <property type="project" value="UniProtKB-SubCell"/>
</dbReference>
<dbReference type="EMBL" id="QPID01000006">
    <property type="protein sequence ID" value="RCU49472.1"/>
    <property type="molecule type" value="Genomic_DNA"/>
</dbReference>
<dbReference type="RefSeq" id="WP_114338468.1">
    <property type="nucleotide sequence ID" value="NZ_QPID01000006.1"/>
</dbReference>
<evidence type="ECO:0000256" key="3">
    <source>
        <dbReference type="ARBA" id="ARBA00008883"/>
    </source>
</evidence>
<keyword evidence="10" id="KW-0418">Kinase</keyword>
<dbReference type="Gene3D" id="3.40.50.300">
    <property type="entry name" value="P-loop containing nucleotide triphosphate hydrolases"/>
    <property type="match status" value="1"/>
</dbReference>
<keyword evidence="12 17" id="KW-1133">Transmembrane helix</keyword>
<keyword evidence="7" id="KW-0808">Transferase</keyword>
<evidence type="ECO:0000313" key="22">
    <source>
        <dbReference type="Proteomes" id="UP000252558"/>
    </source>
</evidence>
<keyword evidence="9" id="KW-0547">Nucleotide-binding</keyword>
<feature type="domain" description="AAA" evidence="19">
    <location>
        <begin position="536"/>
        <end position="662"/>
    </location>
</feature>
<evidence type="ECO:0000313" key="21">
    <source>
        <dbReference type="EMBL" id="RCU49472.1"/>
    </source>
</evidence>
<evidence type="ECO:0000256" key="17">
    <source>
        <dbReference type="SAM" id="Phobius"/>
    </source>
</evidence>
<comment type="similarity">
    <text evidence="2">Belongs to the CpsD/CapB family.</text>
</comment>
<dbReference type="EC" id="2.7.10.2" evidence="4"/>
<dbReference type="CDD" id="cd05387">
    <property type="entry name" value="BY-kinase"/>
    <property type="match status" value="1"/>
</dbReference>
<evidence type="ECO:0000259" key="18">
    <source>
        <dbReference type="Pfam" id="PF02706"/>
    </source>
</evidence>
<evidence type="ECO:0000256" key="11">
    <source>
        <dbReference type="ARBA" id="ARBA00022840"/>
    </source>
</evidence>
<keyword evidence="16" id="KW-0175">Coiled coil</keyword>
<evidence type="ECO:0000256" key="7">
    <source>
        <dbReference type="ARBA" id="ARBA00022679"/>
    </source>
</evidence>
<dbReference type="InterPro" id="IPR005702">
    <property type="entry name" value="Wzc-like_C"/>
</dbReference>
<comment type="catalytic activity">
    <reaction evidence="15">
        <text>L-tyrosyl-[protein] + ATP = O-phospho-L-tyrosyl-[protein] + ADP + H(+)</text>
        <dbReference type="Rhea" id="RHEA:10596"/>
        <dbReference type="Rhea" id="RHEA-COMP:10136"/>
        <dbReference type="Rhea" id="RHEA-COMP:20101"/>
        <dbReference type="ChEBI" id="CHEBI:15378"/>
        <dbReference type="ChEBI" id="CHEBI:30616"/>
        <dbReference type="ChEBI" id="CHEBI:46858"/>
        <dbReference type="ChEBI" id="CHEBI:61978"/>
        <dbReference type="ChEBI" id="CHEBI:456216"/>
        <dbReference type="EC" id="2.7.10.2"/>
    </reaction>
</comment>
<evidence type="ECO:0000256" key="14">
    <source>
        <dbReference type="ARBA" id="ARBA00023137"/>
    </source>
</evidence>
<evidence type="ECO:0000256" key="2">
    <source>
        <dbReference type="ARBA" id="ARBA00007316"/>
    </source>
</evidence>
<evidence type="ECO:0000256" key="4">
    <source>
        <dbReference type="ARBA" id="ARBA00011903"/>
    </source>
</evidence>
<dbReference type="InterPro" id="IPR027417">
    <property type="entry name" value="P-loop_NTPase"/>
</dbReference>
<feature type="transmembrane region" description="Helical" evidence="17">
    <location>
        <begin position="446"/>
        <end position="466"/>
    </location>
</feature>
<evidence type="ECO:0000256" key="10">
    <source>
        <dbReference type="ARBA" id="ARBA00022777"/>
    </source>
</evidence>
<evidence type="ECO:0000256" key="15">
    <source>
        <dbReference type="ARBA" id="ARBA00051245"/>
    </source>
</evidence>